<evidence type="ECO:0000256" key="1">
    <source>
        <dbReference type="SAM" id="Phobius"/>
    </source>
</evidence>
<keyword evidence="1" id="KW-0472">Membrane</keyword>
<dbReference type="AlphaFoldDB" id="A0A5N5GTZ2"/>
<dbReference type="EMBL" id="SMOL01000456">
    <property type="protein sequence ID" value="KAB2614194.1"/>
    <property type="molecule type" value="Genomic_DNA"/>
</dbReference>
<feature type="transmembrane region" description="Helical" evidence="1">
    <location>
        <begin position="70"/>
        <end position="95"/>
    </location>
</feature>
<keyword evidence="1" id="KW-0812">Transmembrane</keyword>
<comment type="caution">
    <text evidence="2">The sequence shown here is derived from an EMBL/GenBank/DDBJ whole genome shotgun (WGS) entry which is preliminary data.</text>
</comment>
<reference evidence="2 3" key="1">
    <citation type="submission" date="2019-09" db="EMBL/GenBank/DDBJ databases">
        <authorList>
            <person name="Ou C."/>
        </authorList>
    </citation>
    <scope>NUCLEOTIDE SEQUENCE [LARGE SCALE GENOMIC DNA]</scope>
    <source>
        <strain evidence="2">S2</strain>
        <tissue evidence="2">Leaf</tissue>
    </source>
</reference>
<evidence type="ECO:0000313" key="3">
    <source>
        <dbReference type="Proteomes" id="UP000327157"/>
    </source>
</evidence>
<feature type="transmembrane region" description="Helical" evidence="1">
    <location>
        <begin position="39"/>
        <end position="63"/>
    </location>
</feature>
<proteinExistence type="predicted"/>
<reference evidence="2 3" key="2">
    <citation type="submission" date="2019-11" db="EMBL/GenBank/DDBJ databases">
        <title>A de novo genome assembly of a pear dwarfing rootstock.</title>
        <authorList>
            <person name="Wang F."/>
            <person name="Wang J."/>
            <person name="Li S."/>
            <person name="Zhang Y."/>
            <person name="Fang M."/>
            <person name="Ma L."/>
            <person name="Zhao Y."/>
            <person name="Jiang S."/>
        </authorList>
    </citation>
    <scope>NUCLEOTIDE SEQUENCE [LARGE SCALE GENOMIC DNA]</scope>
    <source>
        <strain evidence="2">S2</strain>
        <tissue evidence="2">Leaf</tissue>
    </source>
</reference>
<gene>
    <name evidence="2" type="ORF">D8674_040398</name>
</gene>
<keyword evidence="3" id="KW-1185">Reference proteome</keyword>
<keyword evidence="1" id="KW-1133">Transmembrane helix</keyword>
<organism evidence="2 3">
    <name type="scientific">Pyrus ussuriensis x Pyrus communis</name>
    <dbReference type="NCBI Taxonomy" id="2448454"/>
    <lineage>
        <taxon>Eukaryota</taxon>
        <taxon>Viridiplantae</taxon>
        <taxon>Streptophyta</taxon>
        <taxon>Embryophyta</taxon>
        <taxon>Tracheophyta</taxon>
        <taxon>Spermatophyta</taxon>
        <taxon>Magnoliopsida</taxon>
        <taxon>eudicotyledons</taxon>
        <taxon>Gunneridae</taxon>
        <taxon>Pentapetalae</taxon>
        <taxon>rosids</taxon>
        <taxon>fabids</taxon>
        <taxon>Rosales</taxon>
        <taxon>Rosaceae</taxon>
        <taxon>Amygdaloideae</taxon>
        <taxon>Maleae</taxon>
        <taxon>Pyrus</taxon>
    </lineage>
</organism>
<protein>
    <submittedName>
        <fullName evidence="2">Pentatricopeptide repeat-containing protein</fullName>
    </submittedName>
</protein>
<dbReference type="Proteomes" id="UP000327157">
    <property type="component" value="Unassembled WGS sequence"/>
</dbReference>
<name>A0A5N5GTZ2_9ROSA</name>
<sequence>MLLVDCHKLLSLGCRFSGICSWAWSEAWNWLLVLVRRGFVWGVNLAGSTCIAAVLVVAAAIMAKDAAAPVVYVVSLFWSQLLVGPLLFVCVFFIVGHLCCNVCYW</sequence>
<accession>A0A5N5GTZ2</accession>
<evidence type="ECO:0000313" key="2">
    <source>
        <dbReference type="EMBL" id="KAB2614194.1"/>
    </source>
</evidence>